<dbReference type="AlphaFoldDB" id="A0A142KJU6"/>
<proteinExistence type="predicted"/>
<protein>
    <recommendedName>
        <fullName evidence="2">ARB-07466-like C-terminal domain-containing protein</fullName>
    </recommendedName>
</protein>
<feature type="compositionally biased region" description="Basic and acidic residues" evidence="1">
    <location>
        <begin position="76"/>
        <end position="97"/>
    </location>
</feature>
<dbReference type="Proteomes" id="UP000178666">
    <property type="component" value="Chromosome"/>
</dbReference>
<evidence type="ECO:0000256" key="1">
    <source>
        <dbReference type="SAM" id="MobiDB-lite"/>
    </source>
</evidence>
<dbReference type="EMBL" id="CP014352">
    <property type="protein sequence ID" value="AMS06384.1"/>
    <property type="molecule type" value="Genomic_DNA"/>
</dbReference>
<evidence type="ECO:0000313" key="3">
    <source>
        <dbReference type="EMBL" id="AMS06384.1"/>
    </source>
</evidence>
<reference evidence="3 5" key="2">
    <citation type="submission" date="2016-02" db="EMBL/GenBank/DDBJ databases">
        <title>Complete Genome Sequence of Propionibacterium acidipropionici ATCC 55737.</title>
        <authorList>
            <person name="Luna Flores C.H."/>
            <person name="Nielsen L.K."/>
            <person name="Marcellin E."/>
        </authorList>
    </citation>
    <scope>NUCLEOTIDE SEQUENCE [LARGE SCALE GENOMIC DNA]</scope>
    <source>
        <strain evidence="3 5">ATCC 55737</strain>
    </source>
</reference>
<evidence type="ECO:0000259" key="2">
    <source>
        <dbReference type="Pfam" id="PF26571"/>
    </source>
</evidence>
<evidence type="ECO:0000313" key="6">
    <source>
        <dbReference type="Proteomes" id="UP000178666"/>
    </source>
</evidence>
<accession>A0A142KJU6</accession>
<dbReference type="Proteomes" id="UP000075221">
    <property type="component" value="Chromosome"/>
</dbReference>
<dbReference type="KEGG" id="aaci:ASQ49_00635"/>
<evidence type="ECO:0000313" key="5">
    <source>
        <dbReference type="Proteomes" id="UP000075221"/>
    </source>
</evidence>
<reference evidence="4 6" key="1">
    <citation type="journal article" date="2016" name="Plant Dis.">
        <title>Improved production of propionic acid using genome shuffling.</title>
        <authorList>
            <person name="Luna-Flores C.H."/>
            <person name="Palfreyman R.W."/>
            <person name="Kromer J.O."/>
            <person name="Nielsen L.K."/>
            <person name="Marcellin E."/>
        </authorList>
    </citation>
    <scope>NUCLEOTIDE SEQUENCE [LARGE SCALE GENOMIC DNA]</scope>
    <source>
        <strain evidence="4 6">F3E8</strain>
    </source>
</reference>
<organism evidence="3 5">
    <name type="scientific">Acidipropionibacterium acidipropionici</name>
    <dbReference type="NCBI Taxonomy" id="1748"/>
    <lineage>
        <taxon>Bacteria</taxon>
        <taxon>Bacillati</taxon>
        <taxon>Actinomycetota</taxon>
        <taxon>Actinomycetes</taxon>
        <taxon>Propionibacteriales</taxon>
        <taxon>Propionibacteriaceae</taxon>
        <taxon>Acidipropionibacterium</taxon>
    </lineage>
</organism>
<feature type="region of interest" description="Disordered" evidence="1">
    <location>
        <begin position="74"/>
        <end position="97"/>
    </location>
</feature>
<gene>
    <name evidence="4" type="ORF">A8L58_15415</name>
    <name evidence="3" type="ORF">AXH35_13960</name>
</gene>
<dbReference type="Pfam" id="PF26571">
    <property type="entry name" value="VldE"/>
    <property type="match status" value="1"/>
</dbReference>
<evidence type="ECO:0000313" key="4">
    <source>
        <dbReference type="EMBL" id="AOZ47834.1"/>
    </source>
</evidence>
<sequence>MAVMKAVKAKFPGVQMLTDGSQDHASGKAVDFMVSDSSTGDAIAAYVRSNASSLGVHYVIWSQKIWNVQRSGEGWRPMEDRGSTTANHYDHVHVSVN</sequence>
<feature type="domain" description="ARB-07466-like C-terminal" evidence="2">
    <location>
        <begin position="2"/>
        <end position="89"/>
    </location>
</feature>
<dbReference type="InterPro" id="IPR058593">
    <property type="entry name" value="ARB_07466-like_C"/>
</dbReference>
<dbReference type="EMBL" id="CP015970">
    <property type="protein sequence ID" value="AOZ47834.1"/>
    <property type="molecule type" value="Genomic_DNA"/>
</dbReference>
<keyword evidence="6" id="KW-1185">Reference proteome</keyword>
<name>A0A142KJU6_9ACTN</name>